<feature type="region of interest" description="Disordered" evidence="1">
    <location>
        <begin position="326"/>
        <end position="349"/>
    </location>
</feature>
<keyword evidence="3" id="KW-1185">Reference proteome</keyword>
<feature type="compositionally biased region" description="Basic residues" evidence="1">
    <location>
        <begin position="84"/>
        <end position="93"/>
    </location>
</feature>
<feature type="region of interest" description="Disordered" evidence="1">
    <location>
        <begin position="425"/>
        <end position="596"/>
    </location>
</feature>
<feature type="region of interest" description="Disordered" evidence="1">
    <location>
        <begin position="84"/>
        <end position="112"/>
    </location>
</feature>
<feature type="region of interest" description="Disordered" evidence="1">
    <location>
        <begin position="785"/>
        <end position="953"/>
    </location>
</feature>
<evidence type="ECO:0000313" key="3">
    <source>
        <dbReference type="Proteomes" id="UP001590950"/>
    </source>
</evidence>
<feature type="compositionally biased region" description="Polar residues" evidence="1">
    <location>
        <begin position="733"/>
        <end position="752"/>
    </location>
</feature>
<feature type="region of interest" description="Disordered" evidence="1">
    <location>
        <begin position="694"/>
        <end position="756"/>
    </location>
</feature>
<organism evidence="2 3">
    <name type="scientific">Stereocaulon virgatum</name>
    <dbReference type="NCBI Taxonomy" id="373712"/>
    <lineage>
        <taxon>Eukaryota</taxon>
        <taxon>Fungi</taxon>
        <taxon>Dikarya</taxon>
        <taxon>Ascomycota</taxon>
        <taxon>Pezizomycotina</taxon>
        <taxon>Lecanoromycetes</taxon>
        <taxon>OSLEUM clade</taxon>
        <taxon>Lecanoromycetidae</taxon>
        <taxon>Lecanorales</taxon>
        <taxon>Lecanorineae</taxon>
        <taxon>Stereocaulaceae</taxon>
        <taxon>Stereocaulon</taxon>
    </lineage>
</organism>
<sequence length="998" mass="109357">MAITFVKRPTTPLDFEPFETPPEDILYPGSDQEDEIDEERRAKKKLRIELLAKQYLEGRGLFIQSAALKGPFERGWVNPWCSRKRKHGRNRQRSSRDPITEDGRYTYTETGTGCSTVKRTSVRDVAFGQSNHDLEKRASMGRRSTEQEEHAAKRRRCEPLEEPTGQNDPQRLVNAGSPSYTTEQEPWLKTNQPYLQHDARNDRKSPTPTPFARNTAQTPITPPPRTYSQGRTRSVSIIPTAQDQCGGYAGFTSVNKPLVSQHKGNIPANISRTRNDLQHEKTATGEYDYIRVKERDLGTVDEATKRGYKEVKRPSQDTLRQIELKNGDYQSKSSQKGFQPANSGTSRKPGCLEPYVSIFAIADEERKVAGRRASSRPQQPSPHVVPPSTYVPEFQYRYTGSLRSHGSSEEKASFAELPEEVRSRLRATSSSSGSDSFAEALEAAQAKADSKSMASSHSSSPAAEGHETTSVRKNTSAMKRLTFSPMGSTKIAPCQTSSRPGSNSSTLGPGASALQTREEVGNASREYLLIRKGSTKSSDLPSSDGNRPRNSVIFPEAQVAAGALIQPSQRPSGSSTNLLETDRPLPKYPSLDEGDSYANLSTQAAFIKAQRSFKDDVLSSLKASPTEIKEERSAASRPAVPGPTPTANGGFPRDTSSQWEKANWQDNDNDEPMSTQAMIDGMSPFAITTVKKRPPVLNERTSFAPTPTRQKLPAPTTIRAPDPPLKAPESRQNHATRSIGEQSGRASATATKSPLRHVACTQCRKDKRRCTHDVFGNEISIRAMEQPLPLPNAPPSRNSPDENDLAQSSQPILEAHNPGDPNYPAPDGRDLESPTNTPFRFHSLSMSTSPSQNPPKRSPPIPLTHPNTTSKPASSLSSSSILPDGTYNDTSVFQDGQQQQQDWNISLPLDPFGLFPEEPARSGGPFNRDGGAASKSDSPATSTRLDRAKEPDSLDLSAAIDDASSFLGEWNVEAEARKLSGNGDAGFRSILSLHKRDV</sequence>
<feature type="compositionally biased region" description="Polar residues" evidence="1">
    <location>
        <begin position="176"/>
        <end position="194"/>
    </location>
</feature>
<feature type="compositionally biased region" description="Polar residues" evidence="1">
    <location>
        <begin position="535"/>
        <end position="549"/>
    </location>
</feature>
<feature type="compositionally biased region" description="Polar residues" evidence="1">
    <location>
        <begin position="654"/>
        <end position="670"/>
    </location>
</feature>
<protein>
    <submittedName>
        <fullName evidence="2">Uncharacterized protein</fullName>
    </submittedName>
</protein>
<reference evidence="2 3" key="1">
    <citation type="submission" date="2024-09" db="EMBL/GenBank/DDBJ databases">
        <title>Rethinking Asexuality: The Enigmatic Case of Functional Sexual Genes in Lepraria (Stereocaulaceae).</title>
        <authorList>
            <person name="Doellman M."/>
            <person name="Sun Y."/>
            <person name="Barcenas-Pena A."/>
            <person name="Lumbsch H.T."/>
            <person name="Grewe F."/>
        </authorList>
    </citation>
    <scope>NUCLEOTIDE SEQUENCE [LARGE SCALE GENOMIC DNA]</scope>
    <source>
        <strain evidence="2 3">Mercado 3170</strain>
    </source>
</reference>
<gene>
    <name evidence="2" type="ORF">N7G274_002958</name>
</gene>
<evidence type="ECO:0000256" key="1">
    <source>
        <dbReference type="SAM" id="MobiDB-lite"/>
    </source>
</evidence>
<feature type="region of interest" description="Disordered" evidence="1">
    <location>
        <begin position="1"/>
        <end position="39"/>
    </location>
</feature>
<feature type="region of interest" description="Disordered" evidence="1">
    <location>
        <begin position="369"/>
        <end position="390"/>
    </location>
</feature>
<feature type="region of interest" description="Disordered" evidence="1">
    <location>
        <begin position="624"/>
        <end position="670"/>
    </location>
</feature>
<dbReference type="Proteomes" id="UP001590950">
    <property type="component" value="Unassembled WGS sequence"/>
</dbReference>
<accession>A0ABR4AGP1</accession>
<feature type="compositionally biased region" description="Low complexity" evidence="1">
    <location>
        <begin position="426"/>
        <end position="463"/>
    </location>
</feature>
<feature type="compositionally biased region" description="Basic and acidic residues" evidence="1">
    <location>
        <begin position="94"/>
        <end position="104"/>
    </location>
</feature>
<evidence type="ECO:0000313" key="2">
    <source>
        <dbReference type="EMBL" id="KAL2044253.1"/>
    </source>
</evidence>
<feature type="region of interest" description="Disordered" evidence="1">
    <location>
        <begin position="125"/>
        <end position="231"/>
    </location>
</feature>
<feature type="compositionally biased region" description="Polar residues" evidence="1">
    <location>
        <begin position="699"/>
        <end position="709"/>
    </location>
</feature>
<comment type="caution">
    <text evidence="2">The sequence shown here is derived from an EMBL/GenBank/DDBJ whole genome shotgun (WGS) entry which is preliminary data.</text>
</comment>
<proteinExistence type="predicted"/>
<name>A0ABR4AGP1_9LECA</name>
<dbReference type="EMBL" id="JBEFKJ010000009">
    <property type="protein sequence ID" value="KAL2044253.1"/>
    <property type="molecule type" value="Genomic_DNA"/>
</dbReference>
<feature type="compositionally biased region" description="Polar residues" evidence="1">
    <location>
        <begin position="494"/>
        <end position="507"/>
    </location>
</feature>
<feature type="compositionally biased region" description="Polar residues" evidence="1">
    <location>
        <begin position="566"/>
        <end position="579"/>
    </location>
</feature>
<feature type="compositionally biased region" description="Pro residues" evidence="1">
    <location>
        <begin position="852"/>
        <end position="863"/>
    </location>
</feature>
<feature type="compositionally biased region" description="Basic and acidic residues" evidence="1">
    <location>
        <begin position="132"/>
        <end position="151"/>
    </location>
</feature>
<feature type="compositionally biased region" description="Polar residues" evidence="1">
    <location>
        <begin position="328"/>
        <end position="346"/>
    </location>
</feature>
<feature type="compositionally biased region" description="Polar residues" evidence="1">
    <location>
        <begin position="833"/>
        <end position="851"/>
    </location>
</feature>